<dbReference type="GO" id="GO:0008757">
    <property type="term" value="F:S-adenosylmethionine-dependent methyltransferase activity"/>
    <property type="evidence" value="ECO:0007669"/>
    <property type="project" value="InterPro"/>
</dbReference>
<gene>
    <name evidence="2" type="ORF">FRACA_190009</name>
</gene>
<name>A0A2I2KP53_9ACTN</name>
<feature type="domain" description="Methyltransferase type 11" evidence="1">
    <location>
        <begin position="43"/>
        <end position="120"/>
    </location>
</feature>
<evidence type="ECO:0000313" key="3">
    <source>
        <dbReference type="Proteomes" id="UP000234331"/>
    </source>
</evidence>
<dbReference type="OrthoDB" id="9809391at2"/>
<evidence type="ECO:0000313" key="2">
    <source>
        <dbReference type="EMBL" id="SNQ47430.1"/>
    </source>
</evidence>
<accession>A0A2I2KP53</accession>
<dbReference type="Proteomes" id="UP000234331">
    <property type="component" value="Unassembled WGS sequence"/>
</dbReference>
<protein>
    <submittedName>
        <fullName evidence="2">Ubiquinone biosynthesis protein</fullName>
    </submittedName>
</protein>
<dbReference type="Pfam" id="PF08241">
    <property type="entry name" value="Methyltransf_11"/>
    <property type="match status" value="1"/>
</dbReference>
<keyword evidence="3" id="KW-1185">Reference proteome</keyword>
<dbReference type="RefSeq" id="WP_101831289.1">
    <property type="nucleotide sequence ID" value="NZ_FZMO01000101.1"/>
</dbReference>
<dbReference type="SUPFAM" id="SSF53335">
    <property type="entry name" value="S-adenosyl-L-methionine-dependent methyltransferases"/>
    <property type="match status" value="1"/>
</dbReference>
<dbReference type="EMBL" id="FZMO01000101">
    <property type="protein sequence ID" value="SNQ47430.1"/>
    <property type="molecule type" value="Genomic_DNA"/>
</dbReference>
<proteinExistence type="predicted"/>
<dbReference type="InterPro" id="IPR029063">
    <property type="entry name" value="SAM-dependent_MTases_sf"/>
</dbReference>
<reference evidence="2 3" key="1">
    <citation type="submission" date="2017-06" db="EMBL/GenBank/DDBJ databases">
        <authorList>
            <person name="Kim H.J."/>
            <person name="Triplett B.A."/>
        </authorList>
    </citation>
    <scope>NUCLEOTIDE SEQUENCE [LARGE SCALE GENOMIC DNA]</scope>
    <source>
        <strain evidence="2">FRACA_ARgP5</strain>
    </source>
</reference>
<dbReference type="AlphaFoldDB" id="A0A2I2KP53"/>
<dbReference type="InterPro" id="IPR013216">
    <property type="entry name" value="Methyltransf_11"/>
</dbReference>
<organism evidence="2 3">
    <name type="scientific">Frankia canadensis</name>
    <dbReference type="NCBI Taxonomy" id="1836972"/>
    <lineage>
        <taxon>Bacteria</taxon>
        <taxon>Bacillati</taxon>
        <taxon>Actinomycetota</taxon>
        <taxon>Actinomycetes</taxon>
        <taxon>Frankiales</taxon>
        <taxon>Frankiaceae</taxon>
        <taxon>Frankia</taxon>
    </lineage>
</organism>
<dbReference type="Gene3D" id="3.40.50.150">
    <property type="entry name" value="Vaccinia Virus protein VP39"/>
    <property type="match status" value="1"/>
</dbReference>
<keyword evidence="2" id="KW-0830">Ubiquinone</keyword>
<sequence>MPSPSYGDVDYETQGGGYVRGRRTDPRIAALVHAALGDARTVLNVGAGAGSYEPGDRHVLAVEPSAAMRAARPPHLPLAINAVAESLPFDDGSVDAAMAMVTVHQWSDPDRGLRELRRVSRGPVVVLTFDRDALDRIWLTDYVPQLVTADRPRFPAIERIEAALGGEATVTPVPVPADCADRFIEAYYSRPERFLDPAVRARQSVWGFVDPRAAEQGLARLRSDLDSGAWDQRYGALRRQPAFLGALRLITGPPPQVDSAPGGVRP</sequence>
<evidence type="ECO:0000259" key="1">
    <source>
        <dbReference type="Pfam" id="PF08241"/>
    </source>
</evidence>